<organism evidence="2 3">
    <name type="scientific">Phytophthora fragariae</name>
    <dbReference type="NCBI Taxonomy" id="53985"/>
    <lineage>
        <taxon>Eukaryota</taxon>
        <taxon>Sar</taxon>
        <taxon>Stramenopiles</taxon>
        <taxon>Oomycota</taxon>
        <taxon>Peronosporomycetes</taxon>
        <taxon>Peronosporales</taxon>
        <taxon>Peronosporaceae</taxon>
        <taxon>Phytophthora</taxon>
    </lineage>
</organism>
<comment type="caution">
    <text evidence="2">The sequence shown here is derived from an EMBL/GenBank/DDBJ whole genome shotgun (WGS) entry which is preliminary data.</text>
</comment>
<reference evidence="2 3" key="1">
    <citation type="submission" date="2018-08" db="EMBL/GenBank/DDBJ databases">
        <title>Genomic investigation of the strawberry pathogen Phytophthora fragariae indicates pathogenicity is determined by transcriptional variation in three key races.</title>
        <authorList>
            <person name="Adams T.M."/>
            <person name="Armitage A.D."/>
            <person name="Sobczyk M.K."/>
            <person name="Bates H.J."/>
            <person name="Dunwell J.M."/>
            <person name="Nellist C.F."/>
            <person name="Harrison R.J."/>
        </authorList>
    </citation>
    <scope>NUCLEOTIDE SEQUENCE [LARGE SCALE GENOMIC DNA]</scope>
    <source>
        <strain evidence="2 3">BC-1</strain>
    </source>
</reference>
<feature type="domain" description="Carbamoyl phosphate synthase preATP-grasp" evidence="1">
    <location>
        <begin position="78"/>
        <end position="128"/>
    </location>
</feature>
<dbReference type="Pfam" id="PF25596">
    <property type="entry name" value="CPSase_L_D1"/>
    <property type="match status" value="1"/>
</dbReference>
<dbReference type="SUPFAM" id="SSF52440">
    <property type="entry name" value="PreATP-grasp domain"/>
    <property type="match status" value="1"/>
</dbReference>
<dbReference type="EMBL" id="QXGD01000645">
    <property type="protein sequence ID" value="KAE9230439.1"/>
    <property type="molecule type" value="Genomic_DNA"/>
</dbReference>
<name>A0A6A3Z5D6_9STRA</name>
<dbReference type="Proteomes" id="UP000440367">
    <property type="component" value="Unassembled WGS sequence"/>
</dbReference>
<accession>A0A6A3Z5D6</accession>
<protein>
    <recommendedName>
        <fullName evidence="1">Carbamoyl phosphate synthase preATP-grasp domain-containing protein</fullName>
    </recommendedName>
</protein>
<dbReference type="InterPro" id="IPR058047">
    <property type="entry name" value="CPSase_preATP-grasp"/>
</dbReference>
<dbReference type="Gene3D" id="3.40.50.20">
    <property type="match status" value="1"/>
</dbReference>
<dbReference type="AlphaFoldDB" id="A0A6A3Z5D6"/>
<evidence type="ECO:0000313" key="2">
    <source>
        <dbReference type="EMBL" id="KAE9230439.1"/>
    </source>
</evidence>
<gene>
    <name evidence="2" type="ORF">PF002_g13022</name>
</gene>
<sequence>MAGNRSRSKSIINMDALVANVASCNSISSSMEVLVARLDQRGKRRRQQQLDQQRCDAYCIAYYESRSVPQFAGHHGPREEGWHAILESSNIATVQTSKGLVDNVYFVPVRAKAVLKIIKKVKPDGILIDSIIDTEDREKSSAKLDEIG</sequence>
<evidence type="ECO:0000313" key="3">
    <source>
        <dbReference type="Proteomes" id="UP000440367"/>
    </source>
</evidence>
<dbReference type="InterPro" id="IPR016185">
    <property type="entry name" value="PreATP-grasp_dom_sf"/>
</dbReference>
<proteinExistence type="predicted"/>
<evidence type="ECO:0000259" key="1">
    <source>
        <dbReference type="Pfam" id="PF25596"/>
    </source>
</evidence>